<dbReference type="GO" id="GO:0006465">
    <property type="term" value="P:signal peptide processing"/>
    <property type="evidence" value="ECO:0007669"/>
    <property type="project" value="TreeGrafter"/>
</dbReference>
<feature type="transmembrane region" description="Helical" evidence="1">
    <location>
        <begin position="163"/>
        <end position="189"/>
    </location>
</feature>
<dbReference type="GO" id="GO:0005886">
    <property type="term" value="C:plasma membrane"/>
    <property type="evidence" value="ECO:0007669"/>
    <property type="project" value="TreeGrafter"/>
</dbReference>
<evidence type="ECO:0000313" key="3">
    <source>
        <dbReference type="EMBL" id="TNK90669.1"/>
    </source>
</evidence>
<dbReference type="InterPro" id="IPR010627">
    <property type="entry name" value="Prepilin_pept_A24_N"/>
</dbReference>
<dbReference type="Pfam" id="PF06750">
    <property type="entry name" value="A24_N_bact"/>
    <property type="match status" value="1"/>
</dbReference>
<keyword evidence="1" id="KW-1133">Transmembrane helix</keyword>
<feature type="transmembrane region" description="Helical" evidence="1">
    <location>
        <begin position="201"/>
        <end position="219"/>
    </location>
</feature>
<name>A0A5C4TKS7_FRUSA</name>
<keyword evidence="1" id="KW-0812">Transmembrane</keyword>
<feature type="transmembrane region" description="Helical" evidence="1">
    <location>
        <begin position="133"/>
        <end position="151"/>
    </location>
</feature>
<dbReference type="Proteomes" id="UP000313312">
    <property type="component" value="Unassembled WGS sequence"/>
</dbReference>
<accession>A0A5C4TKS7</accession>
<keyword evidence="1" id="KW-0472">Membrane</keyword>
<evidence type="ECO:0000256" key="1">
    <source>
        <dbReference type="SAM" id="Phobius"/>
    </source>
</evidence>
<dbReference type="InterPro" id="IPR050882">
    <property type="entry name" value="Prepilin_peptidase/N-MTase"/>
</dbReference>
<protein>
    <recommendedName>
        <fullName evidence="2">Prepilin peptidase A24 N-terminal domain-containing protein</fullName>
    </recommendedName>
</protein>
<dbReference type="EMBL" id="QFCR01000006">
    <property type="protein sequence ID" value="TNK90669.1"/>
    <property type="molecule type" value="Genomic_DNA"/>
</dbReference>
<dbReference type="AlphaFoldDB" id="A0A5C4TKS7"/>
<dbReference type="GO" id="GO:0004190">
    <property type="term" value="F:aspartic-type endopeptidase activity"/>
    <property type="evidence" value="ECO:0007669"/>
    <property type="project" value="TreeGrafter"/>
</dbReference>
<sequence>MKIILFIYGSIIGSFLPLLVERIIAKKNFIWSRSQCTVCCRKLDWFELIPIFSFVTLRGKCRVCKIKLPYYLLVYEFSTGFLFTLYGEQSFKILCLLICFEIISLFDLFTFQFSLWWLPLIFALAIYDSPMPYNNIVSILILYLIILLINYKFKWIGNGDLDLLACILISTNLMVFAHTLLLASASALLYCWFKKNKVVPFTPFLFNNLIVVLFLKSILVTM</sequence>
<dbReference type="PANTHER" id="PTHR30487">
    <property type="entry name" value="TYPE 4 PREPILIN-LIKE PROTEINS LEADER PEPTIDE-PROCESSING ENZYME"/>
    <property type="match status" value="1"/>
</dbReference>
<evidence type="ECO:0000313" key="4">
    <source>
        <dbReference type="Proteomes" id="UP000313312"/>
    </source>
</evidence>
<feature type="domain" description="Prepilin peptidase A24 N-terminal" evidence="2">
    <location>
        <begin position="7"/>
        <end position="85"/>
    </location>
</feature>
<organism evidence="3 4">
    <name type="scientific">Fructilactobacillus sanfranciscensis</name>
    <name type="common">Lactobacillus sanfranciscensis</name>
    <dbReference type="NCBI Taxonomy" id="1625"/>
    <lineage>
        <taxon>Bacteria</taxon>
        <taxon>Bacillati</taxon>
        <taxon>Bacillota</taxon>
        <taxon>Bacilli</taxon>
        <taxon>Lactobacillales</taxon>
        <taxon>Lactobacillaceae</taxon>
        <taxon>Fructilactobacillus</taxon>
    </lineage>
</organism>
<reference evidence="3 4" key="1">
    <citation type="submission" date="2018-05" db="EMBL/GenBank/DDBJ databases">
        <title>Lactobacillus sanfranciscensis Ah4 draft denome sequence.</title>
        <authorList>
            <person name="Zhang G."/>
        </authorList>
    </citation>
    <scope>NUCLEOTIDE SEQUENCE [LARGE SCALE GENOMIC DNA]</scope>
    <source>
        <strain evidence="3 4">Ah4</strain>
    </source>
</reference>
<feature type="transmembrane region" description="Helical" evidence="1">
    <location>
        <begin position="94"/>
        <end position="127"/>
    </location>
</feature>
<comment type="caution">
    <text evidence="3">The sequence shown here is derived from an EMBL/GenBank/DDBJ whole genome shotgun (WGS) entry which is preliminary data.</text>
</comment>
<gene>
    <name evidence="3" type="ORF">DID87_03110</name>
</gene>
<dbReference type="RefSeq" id="WP_139555005.1">
    <property type="nucleotide sequence ID" value="NZ_JARBEV010000014.1"/>
</dbReference>
<proteinExistence type="predicted"/>
<feature type="transmembrane region" description="Helical" evidence="1">
    <location>
        <begin position="6"/>
        <end position="25"/>
    </location>
</feature>
<evidence type="ECO:0000259" key="2">
    <source>
        <dbReference type="Pfam" id="PF06750"/>
    </source>
</evidence>
<dbReference type="PANTHER" id="PTHR30487:SF0">
    <property type="entry name" value="PREPILIN LEADER PEPTIDASE_N-METHYLTRANSFERASE-RELATED"/>
    <property type="match status" value="1"/>
</dbReference>